<dbReference type="InterPro" id="IPR025474">
    <property type="entry name" value="DUF4325"/>
</dbReference>
<sequence length="88" mass="10072">MNIKIQNFGENLLNRPSGREAFLMAKAYIFKDIKPGEEIVLDFEEIKVMTPSWLDEFITGIKTEFNNELKYINTENPSVSASLKTVLS</sequence>
<organism evidence="2 3">
    <name type="scientific">Leadbettera azotonutricia (strain ATCC BAA-888 / DSM 13862 / ZAS-9)</name>
    <name type="common">Treponema azotonutricium</name>
    <dbReference type="NCBI Taxonomy" id="545695"/>
    <lineage>
        <taxon>Bacteria</taxon>
        <taxon>Pseudomonadati</taxon>
        <taxon>Spirochaetota</taxon>
        <taxon>Spirochaetia</taxon>
        <taxon>Spirochaetales</taxon>
        <taxon>Breznakiellaceae</taxon>
        <taxon>Leadbettera</taxon>
    </lineage>
</organism>
<dbReference type="HOGENOM" id="CLU_2468132_0_0_12"/>
<dbReference type="Proteomes" id="UP000009222">
    <property type="component" value="Chromosome"/>
</dbReference>
<dbReference type="Pfam" id="PF14213">
    <property type="entry name" value="DUF4325"/>
    <property type="match status" value="1"/>
</dbReference>
<reference evidence="3" key="1">
    <citation type="submission" date="2009-12" db="EMBL/GenBank/DDBJ databases">
        <title>Complete sequence of Treponema azotonutricium strain ZAS-9.</title>
        <authorList>
            <person name="Tetu S.G."/>
            <person name="Matson E."/>
            <person name="Ren Q."/>
            <person name="Seshadri R."/>
            <person name="Elbourne L."/>
            <person name="Hassan K.A."/>
            <person name="Durkin A."/>
            <person name="Radune D."/>
            <person name="Mohamoud Y."/>
            <person name="Shay R."/>
            <person name="Jin S."/>
            <person name="Zhang X."/>
            <person name="Lucey K."/>
            <person name="Ballor N.R."/>
            <person name="Ottesen E."/>
            <person name="Rosenthal R."/>
            <person name="Allen A."/>
            <person name="Leadbetter J.R."/>
            <person name="Paulsen I.T."/>
        </authorList>
    </citation>
    <scope>NUCLEOTIDE SEQUENCE [LARGE SCALE GENOMIC DNA]</scope>
    <source>
        <strain evidence="3">ATCC BAA-888 / DSM 13862 / ZAS-9</strain>
    </source>
</reference>
<evidence type="ECO:0000313" key="2">
    <source>
        <dbReference type="EMBL" id="AEF81609.1"/>
    </source>
</evidence>
<accession>F5YCP5</accession>
<protein>
    <recommendedName>
        <fullName evidence="1">DUF4325 domain-containing protein</fullName>
    </recommendedName>
</protein>
<dbReference type="AlphaFoldDB" id="F5YCP5"/>
<reference evidence="2 3" key="2">
    <citation type="journal article" date="2011" name="ISME J.">
        <title>RNA-seq reveals cooperative metabolic interactions between two termite-gut spirochete species in co-culture.</title>
        <authorList>
            <person name="Rosenthal A.Z."/>
            <person name="Matson E.G."/>
            <person name="Eldar A."/>
            <person name="Leadbetter J.R."/>
        </authorList>
    </citation>
    <scope>NUCLEOTIDE SEQUENCE [LARGE SCALE GENOMIC DNA]</scope>
    <source>
        <strain evidence="3">ATCC BAA-888 / DSM 13862 / ZAS-9</strain>
    </source>
</reference>
<dbReference type="OrthoDB" id="9860973at2"/>
<dbReference type="InParanoid" id="F5YCP5"/>
<dbReference type="EMBL" id="CP001841">
    <property type="protein sequence ID" value="AEF81609.1"/>
    <property type="molecule type" value="Genomic_DNA"/>
</dbReference>
<dbReference type="eggNOG" id="ENOG5031DIY">
    <property type="taxonomic scope" value="Bacteria"/>
</dbReference>
<keyword evidence="3" id="KW-1185">Reference proteome</keyword>
<proteinExistence type="predicted"/>
<evidence type="ECO:0000313" key="3">
    <source>
        <dbReference type="Proteomes" id="UP000009222"/>
    </source>
</evidence>
<gene>
    <name evidence="2" type="ordered locus">TREAZ_1708</name>
</gene>
<dbReference type="KEGG" id="taz:TREAZ_1708"/>
<name>F5YCP5_LEAAZ</name>
<dbReference type="STRING" id="545695.TREAZ_1708"/>
<dbReference type="RefSeq" id="WP_015710316.1">
    <property type="nucleotide sequence ID" value="NC_015577.1"/>
</dbReference>
<feature type="domain" description="DUF4325" evidence="1">
    <location>
        <begin position="27"/>
        <end position="78"/>
    </location>
</feature>
<evidence type="ECO:0000259" key="1">
    <source>
        <dbReference type="Pfam" id="PF14213"/>
    </source>
</evidence>